<evidence type="ECO:0000313" key="3">
    <source>
        <dbReference type="Proteomes" id="UP001629113"/>
    </source>
</evidence>
<proteinExistence type="predicted"/>
<keyword evidence="3" id="KW-1185">Reference proteome</keyword>
<protein>
    <submittedName>
        <fullName evidence="2">Uncharacterized protein</fullName>
    </submittedName>
</protein>
<reference evidence="2 3" key="1">
    <citation type="submission" date="2024-06" db="EMBL/GenBank/DDBJ databases">
        <title>Complete genome of Phlyctema vagabunda strain 19-DSS-EL-015.</title>
        <authorList>
            <person name="Fiorenzani C."/>
        </authorList>
    </citation>
    <scope>NUCLEOTIDE SEQUENCE [LARGE SCALE GENOMIC DNA]</scope>
    <source>
        <strain evidence="2 3">19-DSS-EL-015</strain>
    </source>
</reference>
<accession>A0ABR4PSI7</accession>
<evidence type="ECO:0000256" key="1">
    <source>
        <dbReference type="SAM" id="MobiDB-lite"/>
    </source>
</evidence>
<organism evidence="2 3">
    <name type="scientific">Phlyctema vagabunda</name>
    <dbReference type="NCBI Taxonomy" id="108571"/>
    <lineage>
        <taxon>Eukaryota</taxon>
        <taxon>Fungi</taxon>
        <taxon>Dikarya</taxon>
        <taxon>Ascomycota</taxon>
        <taxon>Pezizomycotina</taxon>
        <taxon>Leotiomycetes</taxon>
        <taxon>Helotiales</taxon>
        <taxon>Dermateaceae</taxon>
        <taxon>Phlyctema</taxon>
    </lineage>
</organism>
<dbReference type="InterPro" id="IPR021858">
    <property type="entry name" value="Fun_TF"/>
</dbReference>
<evidence type="ECO:0000313" key="2">
    <source>
        <dbReference type="EMBL" id="KAL3426287.1"/>
    </source>
</evidence>
<sequence>MRNESRSTEQKVRRPKTLKAPRELPEFNWKAPVEAKLSGHTHHNSVSSSSSSASSDYTSCYSSSSAEVTAWMARVKHPGKPRSIYQPLSIPVEQQAISFFFANYVLMPRQQGAYGYMSYLVPLMNEFDAGATFALSLSAVALAAMGNRPSTKTILPIASQQYTKALRQVNNALTDSKLAKLDHTLASVLLLGLFETICSSHAHGGWNNHMSGAAALVKIRLSEAPNIQTAVAQELHLTVRAQMIPYCIVNSKGLEQSMDWWMSIDTVKLRGCNNLNLSVVDLKTRTDALLNAPQRTPSNLKMVLELICEAQVLEEHYLVWIASLPSYMAYQTVAWNDNMTEEELAMSNCFSGKIDMYAGMWLANLWNMSRACRLLLSQLLVRCTAWLHFPRDYRTTPEYRKAAHLGETLIADMIASVPNFIGGLPTECLKKPDATHTFACGEDMRMAGKGVSSLFLLWPLIAAATSDFATEAQRRWIIAKLQGIGQSLGINQGALYPGFHRRQPSMMVERDRHMYKKMEKNTDLICDDWKGIGALGRSDVVELEAQVRQWER</sequence>
<feature type="compositionally biased region" description="Basic and acidic residues" evidence="1">
    <location>
        <begin position="1"/>
        <end position="12"/>
    </location>
</feature>
<feature type="region of interest" description="Disordered" evidence="1">
    <location>
        <begin position="1"/>
        <end position="26"/>
    </location>
</feature>
<comment type="caution">
    <text evidence="2">The sequence shown here is derived from an EMBL/GenBank/DDBJ whole genome shotgun (WGS) entry which is preliminary data.</text>
</comment>
<name>A0ABR4PSI7_9HELO</name>
<dbReference type="EMBL" id="JBFCZG010000002">
    <property type="protein sequence ID" value="KAL3426287.1"/>
    <property type="molecule type" value="Genomic_DNA"/>
</dbReference>
<gene>
    <name evidence="2" type="ORF">PVAG01_03078</name>
</gene>
<dbReference type="Proteomes" id="UP001629113">
    <property type="component" value="Unassembled WGS sequence"/>
</dbReference>
<dbReference type="Pfam" id="PF11951">
    <property type="entry name" value="Fungal_trans_2"/>
    <property type="match status" value="1"/>
</dbReference>
<dbReference type="PANTHER" id="PTHR38791:SF13">
    <property type="entry name" value="ZN(2)-C6 FUNGAL-TYPE DOMAIN-CONTAINING PROTEIN"/>
    <property type="match status" value="1"/>
</dbReference>
<dbReference type="PANTHER" id="PTHR38791">
    <property type="entry name" value="ZN(II)2CYS6 TRANSCRIPTION FACTOR (EUROFUNG)-RELATED-RELATED"/>
    <property type="match status" value="1"/>
</dbReference>
<dbReference type="InterPro" id="IPR053175">
    <property type="entry name" value="DHMBA_Reg_Transcription_Factor"/>
</dbReference>